<evidence type="ECO:0000313" key="2">
    <source>
        <dbReference type="Proteomes" id="UP000645517"/>
    </source>
</evidence>
<organism evidence="1 2">
    <name type="scientific">Deinococcus daejeonensis</name>
    <dbReference type="NCBI Taxonomy" id="1007098"/>
    <lineage>
        <taxon>Bacteria</taxon>
        <taxon>Thermotogati</taxon>
        <taxon>Deinococcota</taxon>
        <taxon>Deinococci</taxon>
        <taxon>Deinococcales</taxon>
        <taxon>Deinococcaceae</taxon>
        <taxon>Deinococcus</taxon>
    </lineage>
</organism>
<sequence>MSTLVFAVPVRVSIPQSDLKVNDALTRLVRFLPATSGHPLLSTFTVPVEGAPGSFSFEVGCSPDLSPDWAQSVLEAVLREAHGQVLEDLGAVHFGPVRRAGAPRPPER</sequence>
<name>A0ABQ2JJ77_9DEIO</name>
<protein>
    <submittedName>
        <fullName evidence="1">Uncharacterized protein</fullName>
    </submittedName>
</protein>
<evidence type="ECO:0000313" key="1">
    <source>
        <dbReference type="EMBL" id="GGN46793.1"/>
    </source>
</evidence>
<dbReference type="Proteomes" id="UP000645517">
    <property type="component" value="Unassembled WGS sequence"/>
</dbReference>
<comment type="caution">
    <text evidence="1">The sequence shown here is derived from an EMBL/GenBank/DDBJ whole genome shotgun (WGS) entry which is preliminary data.</text>
</comment>
<accession>A0ABQ2JJ77</accession>
<reference evidence="2" key="1">
    <citation type="journal article" date="2019" name="Int. J. Syst. Evol. Microbiol.">
        <title>The Global Catalogue of Microorganisms (GCM) 10K type strain sequencing project: providing services to taxonomists for standard genome sequencing and annotation.</title>
        <authorList>
            <consortium name="The Broad Institute Genomics Platform"/>
            <consortium name="The Broad Institute Genome Sequencing Center for Infectious Disease"/>
            <person name="Wu L."/>
            <person name="Ma J."/>
        </authorList>
    </citation>
    <scope>NUCLEOTIDE SEQUENCE [LARGE SCALE GENOMIC DNA]</scope>
    <source>
        <strain evidence="2">JCM 16918</strain>
    </source>
</reference>
<gene>
    <name evidence="1" type="ORF">GCM10010842_37680</name>
</gene>
<keyword evidence="2" id="KW-1185">Reference proteome</keyword>
<dbReference type="EMBL" id="BMOR01000034">
    <property type="protein sequence ID" value="GGN46793.1"/>
    <property type="molecule type" value="Genomic_DNA"/>
</dbReference>
<proteinExistence type="predicted"/>